<dbReference type="Proteomes" id="UP001595796">
    <property type="component" value="Unassembled WGS sequence"/>
</dbReference>
<feature type="domain" description="DUF6894" evidence="1">
    <location>
        <begin position="11"/>
        <end position="66"/>
    </location>
</feature>
<organism evidence="2 3">
    <name type="scientific">Flaviflagellibacter deserti</name>
    <dbReference type="NCBI Taxonomy" id="2267266"/>
    <lineage>
        <taxon>Bacteria</taxon>
        <taxon>Pseudomonadati</taxon>
        <taxon>Pseudomonadota</taxon>
        <taxon>Alphaproteobacteria</taxon>
        <taxon>Hyphomicrobiales</taxon>
        <taxon>Flaviflagellibacter</taxon>
    </lineage>
</organism>
<proteinExistence type="predicted"/>
<sequence>MGTYTFKIPLTRNPVRIDLPNDDEAWAEAVTLCGEMLRDMDGKLRADTNWEVIVEDQLNAPVASIKVVANRHLRK</sequence>
<gene>
    <name evidence="2" type="ORF">ACFPFW_08470</name>
</gene>
<name>A0ABV9Z5C2_9HYPH</name>
<dbReference type="EMBL" id="JBHSJF010000006">
    <property type="protein sequence ID" value="MFC5068051.1"/>
    <property type="molecule type" value="Genomic_DNA"/>
</dbReference>
<protein>
    <submittedName>
        <fullName evidence="2">DUF6894 family protein</fullName>
    </submittedName>
</protein>
<dbReference type="InterPro" id="IPR054189">
    <property type="entry name" value="DUF6894"/>
</dbReference>
<comment type="caution">
    <text evidence="2">The sequence shown here is derived from an EMBL/GenBank/DDBJ whole genome shotgun (WGS) entry which is preliminary data.</text>
</comment>
<keyword evidence="3" id="KW-1185">Reference proteome</keyword>
<evidence type="ECO:0000313" key="3">
    <source>
        <dbReference type="Proteomes" id="UP001595796"/>
    </source>
</evidence>
<evidence type="ECO:0000259" key="1">
    <source>
        <dbReference type="Pfam" id="PF21834"/>
    </source>
</evidence>
<dbReference type="RefSeq" id="WP_114957552.1">
    <property type="nucleotide sequence ID" value="NZ_JBHSJF010000006.1"/>
</dbReference>
<reference evidence="3" key="1">
    <citation type="journal article" date="2019" name="Int. J. Syst. Evol. Microbiol.">
        <title>The Global Catalogue of Microorganisms (GCM) 10K type strain sequencing project: providing services to taxonomists for standard genome sequencing and annotation.</title>
        <authorList>
            <consortium name="The Broad Institute Genomics Platform"/>
            <consortium name="The Broad Institute Genome Sequencing Center for Infectious Disease"/>
            <person name="Wu L."/>
            <person name="Ma J."/>
        </authorList>
    </citation>
    <scope>NUCLEOTIDE SEQUENCE [LARGE SCALE GENOMIC DNA]</scope>
    <source>
        <strain evidence="3">CGMCC 1.16444</strain>
    </source>
</reference>
<accession>A0ABV9Z5C2</accession>
<dbReference type="Pfam" id="PF21834">
    <property type="entry name" value="DUF6894"/>
    <property type="match status" value="1"/>
</dbReference>
<evidence type="ECO:0000313" key="2">
    <source>
        <dbReference type="EMBL" id="MFC5068051.1"/>
    </source>
</evidence>